<proteinExistence type="predicted"/>
<evidence type="ECO:0000313" key="2">
    <source>
        <dbReference type="EMBL" id="MPN31596.1"/>
    </source>
</evidence>
<reference evidence="2" key="1">
    <citation type="submission" date="2019-08" db="EMBL/GenBank/DDBJ databases">
        <authorList>
            <person name="Kucharzyk K."/>
            <person name="Murdoch R.W."/>
            <person name="Higgins S."/>
            <person name="Loffler F."/>
        </authorList>
    </citation>
    <scope>NUCLEOTIDE SEQUENCE</scope>
</reference>
<comment type="caution">
    <text evidence="2">The sequence shown here is derived from an EMBL/GenBank/DDBJ whole genome shotgun (WGS) entry which is preliminary data.</text>
</comment>
<dbReference type="AlphaFoldDB" id="A0A645GZD0"/>
<gene>
    <name evidence="2" type="ORF">SDC9_179070</name>
</gene>
<organism evidence="2">
    <name type="scientific">bioreactor metagenome</name>
    <dbReference type="NCBI Taxonomy" id="1076179"/>
    <lineage>
        <taxon>unclassified sequences</taxon>
        <taxon>metagenomes</taxon>
        <taxon>ecological metagenomes</taxon>
    </lineage>
</organism>
<keyword evidence="1" id="KW-0812">Transmembrane</keyword>
<evidence type="ECO:0000256" key="1">
    <source>
        <dbReference type="SAM" id="Phobius"/>
    </source>
</evidence>
<sequence>MTITIFWLLKFINFKVAYITMLTVAIYFIISSCLSNSVDRKFKTYLGSLHKPYMEVIALHEHTYGDRAENFTDGRFSVPTDSGFDKFLKQKYFMFFY</sequence>
<dbReference type="EMBL" id="VSSQ01083174">
    <property type="protein sequence ID" value="MPN31596.1"/>
    <property type="molecule type" value="Genomic_DNA"/>
</dbReference>
<name>A0A645GZD0_9ZZZZ</name>
<accession>A0A645GZD0</accession>
<feature type="transmembrane region" description="Helical" evidence="1">
    <location>
        <begin position="16"/>
        <end position="34"/>
    </location>
</feature>
<keyword evidence="1" id="KW-1133">Transmembrane helix</keyword>
<keyword evidence="1" id="KW-0472">Membrane</keyword>
<protein>
    <submittedName>
        <fullName evidence="2">Uncharacterized protein</fullName>
    </submittedName>
</protein>